<evidence type="ECO:0000259" key="11">
    <source>
        <dbReference type="SMART" id="SM00483"/>
    </source>
</evidence>
<evidence type="ECO:0000256" key="5">
    <source>
        <dbReference type="ARBA" id="ARBA00022695"/>
    </source>
</evidence>
<evidence type="ECO:0000256" key="2">
    <source>
        <dbReference type="ARBA" id="ARBA00012417"/>
    </source>
</evidence>
<dbReference type="Gene3D" id="3.30.210.10">
    <property type="entry name" value="DNA polymerase, thumb domain"/>
    <property type="match status" value="1"/>
</dbReference>
<dbReference type="CDD" id="cd07436">
    <property type="entry name" value="PHP_PolX"/>
    <property type="match status" value="1"/>
</dbReference>
<dbReference type="GO" id="GO:0003887">
    <property type="term" value="F:DNA-directed DNA polymerase activity"/>
    <property type="evidence" value="ECO:0007669"/>
    <property type="project" value="UniProtKB-KW"/>
</dbReference>
<feature type="domain" description="Polymerase/histidinol phosphatase N-terminal" evidence="10">
    <location>
        <begin position="340"/>
        <end position="419"/>
    </location>
</feature>
<evidence type="ECO:0000256" key="4">
    <source>
        <dbReference type="ARBA" id="ARBA00022679"/>
    </source>
</evidence>
<dbReference type="FunFam" id="3.20.20.140:FF:000047">
    <property type="entry name" value="PHP domain-containing protein"/>
    <property type="match status" value="1"/>
</dbReference>
<evidence type="ECO:0000259" key="10">
    <source>
        <dbReference type="SMART" id="SM00481"/>
    </source>
</evidence>
<comment type="caution">
    <text evidence="12">The sequence shown here is derived from an EMBL/GenBank/DDBJ whole genome shotgun (WGS) entry which is preliminary data.</text>
</comment>
<dbReference type="InterPro" id="IPR003141">
    <property type="entry name" value="Pol/His_phosphatase_N"/>
</dbReference>
<evidence type="ECO:0000256" key="3">
    <source>
        <dbReference type="ARBA" id="ARBA00022634"/>
    </source>
</evidence>
<dbReference type="SMART" id="SM00483">
    <property type="entry name" value="POLXc"/>
    <property type="match status" value="1"/>
</dbReference>
<dbReference type="Pfam" id="PF14791">
    <property type="entry name" value="DNA_pol_B_thumb"/>
    <property type="match status" value="1"/>
</dbReference>
<dbReference type="InterPro" id="IPR028207">
    <property type="entry name" value="DNA_pol_B_palm_palm"/>
</dbReference>
<dbReference type="InterPro" id="IPR010996">
    <property type="entry name" value="HHH_MUS81"/>
</dbReference>
<evidence type="ECO:0000313" key="12">
    <source>
        <dbReference type="EMBL" id="EMS80356.1"/>
    </source>
</evidence>
<proteinExistence type="predicted"/>
<dbReference type="Gene3D" id="1.10.150.20">
    <property type="entry name" value="5' to 3' exonuclease, C-terminal subdomain"/>
    <property type="match status" value="1"/>
</dbReference>
<dbReference type="InterPro" id="IPR004013">
    <property type="entry name" value="PHP_dom"/>
</dbReference>
<dbReference type="OrthoDB" id="9808747at2"/>
<gene>
    <name evidence="12" type="primary">polX</name>
    <name evidence="12" type="ORF">Dpo_2c00440</name>
</gene>
<feature type="domain" description="Helix-hairpin-helix DNA-binding motif class 1" evidence="9">
    <location>
        <begin position="94"/>
        <end position="113"/>
    </location>
</feature>
<dbReference type="SUPFAM" id="SSF81301">
    <property type="entry name" value="Nucleotidyltransferase"/>
    <property type="match status" value="1"/>
</dbReference>
<protein>
    <recommendedName>
        <fullName evidence="2">DNA-directed DNA polymerase</fullName>
        <ecNumber evidence="2">2.7.7.7</ecNumber>
    </recommendedName>
</protein>
<dbReference type="PANTHER" id="PTHR36928">
    <property type="entry name" value="PHOSPHATASE YCDX-RELATED"/>
    <property type="match status" value="1"/>
</dbReference>
<dbReference type="Pfam" id="PF02811">
    <property type="entry name" value="PHP"/>
    <property type="match status" value="1"/>
</dbReference>
<dbReference type="InterPro" id="IPR022311">
    <property type="entry name" value="PolX-like"/>
</dbReference>
<comment type="catalytic activity">
    <reaction evidence="8">
        <text>DNA(n) + a 2'-deoxyribonucleoside 5'-triphosphate = DNA(n+1) + diphosphate</text>
        <dbReference type="Rhea" id="RHEA:22508"/>
        <dbReference type="Rhea" id="RHEA-COMP:17339"/>
        <dbReference type="Rhea" id="RHEA-COMP:17340"/>
        <dbReference type="ChEBI" id="CHEBI:33019"/>
        <dbReference type="ChEBI" id="CHEBI:61560"/>
        <dbReference type="ChEBI" id="CHEBI:173112"/>
        <dbReference type="EC" id="2.7.7.7"/>
    </reaction>
</comment>
<dbReference type="GO" id="GO:0008270">
    <property type="term" value="F:zinc ion binding"/>
    <property type="evidence" value="ECO:0007669"/>
    <property type="project" value="TreeGrafter"/>
</dbReference>
<dbReference type="Proteomes" id="UP000014216">
    <property type="component" value="Unassembled WGS sequence"/>
</dbReference>
<comment type="cofactor">
    <cofactor evidence="1">
        <name>Mg(2+)</name>
        <dbReference type="ChEBI" id="CHEBI:18420"/>
    </cofactor>
</comment>
<dbReference type="EMBL" id="APJX01000002">
    <property type="protein sequence ID" value="EMS80356.1"/>
    <property type="molecule type" value="Genomic_DNA"/>
</dbReference>
<dbReference type="GO" id="GO:0006281">
    <property type="term" value="P:DNA repair"/>
    <property type="evidence" value="ECO:0007669"/>
    <property type="project" value="InterPro"/>
</dbReference>
<dbReference type="AlphaFoldDB" id="S0G6W0"/>
<dbReference type="NCBIfam" id="NF006375">
    <property type="entry name" value="PRK08609.1"/>
    <property type="match status" value="1"/>
</dbReference>
<dbReference type="InterPro" id="IPR047967">
    <property type="entry name" value="PolX_PHP"/>
</dbReference>
<dbReference type="Gene3D" id="3.20.20.140">
    <property type="entry name" value="Metal-dependent hydrolases"/>
    <property type="match status" value="1"/>
</dbReference>
<feature type="domain" description="DNA-directed DNA polymerase X" evidence="11">
    <location>
        <begin position="3"/>
        <end position="316"/>
    </location>
</feature>
<dbReference type="InterPro" id="IPR029398">
    <property type="entry name" value="PolB_thumb"/>
</dbReference>
<feature type="domain" description="Helix-hairpin-helix DNA-binding motif class 1" evidence="9">
    <location>
        <begin position="129"/>
        <end position="148"/>
    </location>
</feature>
<dbReference type="SMART" id="SM00481">
    <property type="entry name" value="POLIIIAc"/>
    <property type="match status" value="1"/>
</dbReference>
<dbReference type="SUPFAM" id="SSF89550">
    <property type="entry name" value="PHP domain-like"/>
    <property type="match status" value="1"/>
</dbReference>
<keyword evidence="12" id="KW-0378">Hydrolase</keyword>
<organism evidence="12 13">
    <name type="scientific">Desulfotignum phosphitoxidans DSM 13687</name>
    <dbReference type="NCBI Taxonomy" id="1286635"/>
    <lineage>
        <taxon>Bacteria</taxon>
        <taxon>Pseudomonadati</taxon>
        <taxon>Thermodesulfobacteriota</taxon>
        <taxon>Desulfobacteria</taxon>
        <taxon>Desulfobacterales</taxon>
        <taxon>Desulfobacteraceae</taxon>
        <taxon>Desulfotignum</taxon>
    </lineage>
</organism>
<evidence type="ECO:0000256" key="7">
    <source>
        <dbReference type="ARBA" id="ARBA00022932"/>
    </source>
</evidence>
<evidence type="ECO:0000259" key="9">
    <source>
        <dbReference type="SMART" id="SM00278"/>
    </source>
</evidence>
<dbReference type="InterPro" id="IPR027421">
    <property type="entry name" value="DNA_pol_lamdba_lyase_dom_sf"/>
</dbReference>
<dbReference type="PANTHER" id="PTHR36928:SF1">
    <property type="entry name" value="PHOSPHATASE YCDX-RELATED"/>
    <property type="match status" value="1"/>
</dbReference>
<dbReference type="Pfam" id="PF14792">
    <property type="entry name" value="DNA_pol_B_palm"/>
    <property type="match status" value="1"/>
</dbReference>
<dbReference type="RefSeq" id="WP_006964590.1">
    <property type="nucleotide sequence ID" value="NZ_APJX01000002.1"/>
</dbReference>
<dbReference type="Pfam" id="PF14716">
    <property type="entry name" value="HHH_8"/>
    <property type="match status" value="1"/>
</dbReference>
<dbReference type="InterPro" id="IPR016195">
    <property type="entry name" value="Pol/histidinol_Pase-like"/>
</dbReference>
<evidence type="ECO:0000313" key="13">
    <source>
        <dbReference type="Proteomes" id="UP000014216"/>
    </source>
</evidence>
<dbReference type="InterPro" id="IPR037160">
    <property type="entry name" value="DNA_Pol_thumb_sf"/>
</dbReference>
<dbReference type="Gene3D" id="3.30.460.10">
    <property type="entry name" value="Beta Polymerase, domain 2"/>
    <property type="match status" value="1"/>
</dbReference>
<dbReference type="CDD" id="cd00141">
    <property type="entry name" value="NT_POLXc"/>
    <property type="match status" value="1"/>
</dbReference>
<evidence type="ECO:0000256" key="6">
    <source>
        <dbReference type="ARBA" id="ARBA00022705"/>
    </source>
</evidence>
<dbReference type="Gene3D" id="1.10.150.110">
    <property type="entry name" value="DNA polymerase beta, N-terminal domain-like"/>
    <property type="match status" value="1"/>
</dbReference>
<keyword evidence="13" id="KW-1185">Reference proteome</keyword>
<dbReference type="InterPro" id="IPR050243">
    <property type="entry name" value="PHP_phosphatase"/>
</dbReference>
<keyword evidence="4 12" id="KW-0808">Transferase</keyword>
<dbReference type="InterPro" id="IPR003583">
    <property type="entry name" value="Hlx-hairpin-Hlx_DNA-bd_motif"/>
</dbReference>
<keyword evidence="5 12" id="KW-0548">Nucleotidyltransferase</keyword>
<dbReference type="InterPro" id="IPR002054">
    <property type="entry name" value="DNA-dir_DNA_pol_X"/>
</dbReference>
<keyword evidence="6" id="KW-0235">DNA replication</keyword>
<dbReference type="GO" id="GO:0005829">
    <property type="term" value="C:cytosol"/>
    <property type="evidence" value="ECO:0007669"/>
    <property type="project" value="TreeGrafter"/>
</dbReference>
<dbReference type="PATRIC" id="fig|1286635.3.peg.1006"/>
<dbReference type="GO" id="GO:0003677">
    <property type="term" value="F:DNA binding"/>
    <property type="evidence" value="ECO:0007669"/>
    <property type="project" value="InterPro"/>
</dbReference>
<dbReference type="SMART" id="SM00278">
    <property type="entry name" value="HhH1"/>
    <property type="match status" value="3"/>
</dbReference>
<evidence type="ECO:0000256" key="8">
    <source>
        <dbReference type="ARBA" id="ARBA00049244"/>
    </source>
</evidence>
<accession>S0G6W0</accession>
<dbReference type="EC" id="2.7.7.7" evidence="2"/>
<name>S0G6W0_9BACT</name>
<keyword evidence="3" id="KW-0237">DNA synthesis</keyword>
<dbReference type="PIRSF" id="PIRSF005047">
    <property type="entry name" value="UCP005047_YshC"/>
    <property type="match status" value="1"/>
</dbReference>
<dbReference type="GO" id="GO:0042578">
    <property type="term" value="F:phosphoric ester hydrolase activity"/>
    <property type="evidence" value="ECO:0007669"/>
    <property type="project" value="TreeGrafter"/>
</dbReference>
<dbReference type="SUPFAM" id="SSF47802">
    <property type="entry name" value="DNA polymerase beta, N-terminal domain-like"/>
    <property type="match status" value="1"/>
</dbReference>
<feature type="domain" description="Helix-hairpin-helix DNA-binding motif class 1" evidence="9">
    <location>
        <begin position="54"/>
        <end position="73"/>
    </location>
</feature>
<evidence type="ECO:0000256" key="1">
    <source>
        <dbReference type="ARBA" id="ARBA00001946"/>
    </source>
</evidence>
<dbReference type="Pfam" id="PF14520">
    <property type="entry name" value="HHH_5"/>
    <property type="match status" value="1"/>
</dbReference>
<reference evidence="12 13" key="1">
    <citation type="journal article" date="2013" name="Genome Announc.">
        <title>Draft Genome Sequence of Desulfotignum phosphitoxidans DSM 13687 Strain FiPS-3.</title>
        <authorList>
            <person name="Poehlein A."/>
            <person name="Daniel R."/>
            <person name="Simeonova D.D."/>
        </authorList>
    </citation>
    <scope>NUCLEOTIDE SEQUENCE [LARGE SCALE GENOMIC DNA]</scope>
    <source>
        <strain evidence="12 13">DSM 13687</strain>
    </source>
</reference>
<dbReference type="InterPro" id="IPR043519">
    <property type="entry name" value="NT_sf"/>
</dbReference>
<sequence>MPVHNTDIAAQLNRMADLLEIEDANPFRVRAYRNAARTVKGLSRPVPDLIKQKEDLTALPGIGQDLADKITQIVSQKTFTELKEIQARLPSELPRLMEIEHLGPKRVKQLYQELGISTIKELKAAARAKKIRTIQGFGKKLEHAVLNGLEQMTSESGRILLSEAEERAAPLLAHMKKAQDIDRIKLAGSFRRRKETVGDLDLLICSDTPEKVIKHFTAYADIKKIISRGETLCRAVLSSGLHVDLRVLAPDAYAAGLHHFTGSKAHNIALRKRAVKKNLKINEYGIFKGKKQISVSHEKQIYEILDLAFVVPELREHTGEIKAAEQDRLPRLIQLQDIQGDLHVHTTETDGLAGLEEMVQTAQDMGYKYLAITDHSVQVRIANGMDIPRLEKQIETIDALNDRLENFRVLKGVEVDIRADGSLDLPDDILKKLDLRVCSIHFSHHLSRKKQTERIIKAMENPFFNILGHPTGRLINRRKPYAVDLEKIMAAAKENGCFLELNAQPDRLDLNDDACRLARDMNVKIAVSSDAHDTGGLSHLRRGIDQARRGWLEPADVINTYSCEDLIRMMTRR</sequence>
<keyword evidence="7" id="KW-0239">DNA-directed DNA polymerase</keyword>